<feature type="region of interest" description="Disordered" evidence="1">
    <location>
        <begin position="1"/>
        <end position="118"/>
    </location>
</feature>
<organism evidence="2 3">
    <name type="scientific">Brassica cretica</name>
    <name type="common">Mustard</name>
    <dbReference type="NCBI Taxonomy" id="69181"/>
    <lineage>
        <taxon>Eukaryota</taxon>
        <taxon>Viridiplantae</taxon>
        <taxon>Streptophyta</taxon>
        <taxon>Embryophyta</taxon>
        <taxon>Tracheophyta</taxon>
        <taxon>Spermatophyta</taxon>
        <taxon>Magnoliopsida</taxon>
        <taxon>eudicotyledons</taxon>
        <taxon>Gunneridae</taxon>
        <taxon>Pentapetalae</taxon>
        <taxon>rosids</taxon>
        <taxon>malvids</taxon>
        <taxon>Brassicales</taxon>
        <taxon>Brassicaceae</taxon>
        <taxon>Brassiceae</taxon>
        <taxon>Brassica</taxon>
    </lineage>
</organism>
<dbReference type="Proteomes" id="UP000712600">
    <property type="component" value="Unassembled WGS sequence"/>
</dbReference>
<comment type="caution">
    <text evidence="2">The sequence shown here is derived from an EMBL/GenBank/DDBJ whole genome shotgun (WGS) entry which is preliminary data.</text>
</comment>
<dbReference type="EMBL" id="QGKX02002183">
    <property type="protein sequence ID" value="KAF3488407.1"/>
    <property type="molecule type" value="Genomic_DNA"/>
</dbReference>
<evidence type="ECO:0000256" key="1">
    <source>
        <dbReference type="SAM" id="MobiDB-lite"/>
    </source>
</evidence>
<evidence type="ECO:0000313" key="3">
    <source>
        <dbReference type="Proteomes" id="UP000712600"/>
    </source>
</evidence>
<gene>
    <name evidence="2" type="ORF">F2Q69_00055174</name>
</gene>
<accession>A0A8S9N4J8</accession>
<reference evidence="2" key="1">
    <citation type="submission" date="2019-12" db="EMBL/GenBank/DDBJ databases">
        <title>Genome sequencing and annotation of Brassica cretica.</title>
        <authorList>
            <person name="Studholme D.J."/>
            <person name="Sarris P."/>
        </authorList>
    </citation>
    <scope>NUCLEOTIDE SEQUENCE</scope>
    <source>
        <strain evidence="2">PFS-109/04</strain>
        <tissue evidence="2">Leaf</tissue>
    </source>
</reference>
<proteinExistence type="predicted"/>
<name>A0A8S9N4J8_BRACR</name>
<sequence length="118" mass="13085">MGVTYDTRSRRSEASATSCTGVRYPLQTNTPSTTLESWSDQDGARSAARVQKEEVKSASGATSRSRVRHRLRDQPLVNNFRAMGATIGSEVRNPHAKGRSEADTWSEPLGKTKERTFR</sequence>
<evidence type="ECO:0000313" key="2">
    <source>
        <dbReference type="EMBL" id="KAF3488407.1"/>
    </source>
</evidence>
<protein>
    <submittedName>
        <fullName evidence="2">Uncharacterized protein</fullName>
    </submittedName>
</protein>
<dbReference type="AlphaFoldDB" id="A0A8S9N4J8"/>
<feature type="compositionally biased region" description="Polar residues" evidence="1">
    <location>
        <begin position="26"/>
        <end position="40"/>
    </location>
</feature>